<dbReference type="InterPro" id="IPR029068">
    <property type="entry name" value="Glyas_Bleomycin-R_OHBP_Dase"/>
</dbReference>
<name>A0A1M5S9F0_9CLOT</name>
<dbReference type="AlphaFoldDB" id="A0A1M5S9F0"/>
<organism evidence="1 2">
    <name type="scientific">Clostridium grantii DSM 8605</name>
    <dbReference type="NCBI Taxonomy" id="1121316"/>
    <lineage>
        <taxon>Bacteria</taxon>
        <taxon>Bacillati</taxon>
        <taxon>Bacillota</taxon>
        <taxon>Clostridia</taxon>
        <taxon>Eubacteriales</taxon>
        <taxon>Clostridiaceae</taxon>
        <taxon>Clostridium</taxon>
    </lineage>
</organism>
<dbReference type="EMBL" id="FQXM01000004">
    <property type="protein sequence ID" value="SHH34533.1"/>
    <property type="molecule type" value="Genomic_DNA"/>
</dbReference>
<dbReference type="Proteomes" id="UP000184447">
    <property type="component" value="Unassembled WGS sequence"/>
</dbReference>
<reference evidence="1 2" key="1">
    <citation type="submission" date="2016-11" db="EMBL/GenBank/DDBJ databases">
        <authorList>
            <person name="Jaros S."/>
            <person name="Januszkiewicz K."/>
            <person name="Wedrychowicz H."/>
        </authorList>
    </citation>
    <scope>NUCLEOTIDE SEQUENCE [LARGE SCALE GENOMIC DNA]</scope>
    <source>
        <strain evidence="1 2">DSM 8605</strain>
    </source>
</reference>
<accession>A0A1M5S9F0</accession>
<keyword evidence="2" id="KW-1185">Reference proteome</keyword>
<proteinExistence type="predicted"/>
<dbReference type="Gene3D" id="3.10.180.10">
    <property type="entry name" value="2,3-Dihydroxybiphenyl 1,2-Dioxygenase, domain 1"/>
    <property type="match status" value="1"/>
</dbReference>
<sequence length="68" mass="8137">MLNLASTYLIVKDIEKSIIFYEALLEMEVSVQRFDRWEQLNFNGNCIALSNSKYDEKRIKLRNNKYCL</sequence>
<evidence type="ECO:0000313" key="2">
    <source>
        <dbReference type="Proteomes" id="UP000184447"/>
    </source>
</evidence>
<dbReference type="RefSeq" id="WP_073337143.1">
    <property type="nucleotide sequence ID" value="NZ_FQXM01000004.1"/>
</dbReference>
<dbReference type="SUPFAM" id="SSF54593">
    <property type="entry name" value="Glyoxalase/Bleomycin resistance protein/Dihydroxybiphenyl dioxygenase"/>
    <property type="match status" value="1"/>
</dbReference>
<evidence type="ECO:0000313" key="1">
    <source>
        <dbReference type="EMBL" id="SHH34533.1"/>
    </source>
</evidence>
<gene>
    <name evidence="1" type="ORF">SAMN02745207_00799</name>
</gene>
<evidence type="ECO:0008006" key="3">
    <source>
        <dbReference type="Google" id="ProtNLM"/>
    </source>
</evidence>
<dbReference type="STRING" id="1121316.SAMN02745207_00799"/>
<protein>
    <recommendedName>
        <fullName evidence="3">Glyoxalase/Bleomycin resistance protein/Dioxygenase superfamily protein</fullName>
    </recommendedName>
</protein>
<dbReference type="OrthoDB" id="9795618at2"/>